<keyword evidence="2" id="KW-1133">Transmembrane helix</keyword>
<comment type="caution">
    <text evidence="3">The sequence shown here is derived from an EMBL/GenBank/DDBJ whole genome shotgun (WGS) entry which is preliminary data.</text>
</comment>
<proteinExistence type="predicted"/>
<reference evidence="3 4" key="1">
    <citation type="submission" date="2020-08" db="EMBL/GenBank/DDBJ databases">
        <title>Sequencing the genomes of 1000 actinobacteria strains.</title>
        <authorList>
            <person name="Klenk H.-P."/>
        </authorList>
    </citation>
    <scope>NUCLEOTIDE SEQUENCE [LARGE SCALE GENOMIC DNA]</scope>
    <source>
        <strain evidence="3 4">DSM 45507</strain>
    </source>
</reference>
<sequence>MDAHITNEPARARTDTQVLDSSPYTGAAPAVSERAVRRAGIGLMAGSLTWATAIYIHGTQGVGVGERIIDLTGLAFQLGIFCLLWVQMKTRAIGTSRGAAVALRLEAAVLGLASVWSLLHGVLPDGVKDATWLAFLDICWPLSMLGMAAISVKLAATARWRGVLRWWPLIAESWAVVTVPCYLLVGEQLARWVGGTHLVIGYAALGLLMALRPAATLFSRSA</sequence>
<dbReference type="RefSeq" id="WP_185077311.1">
    <property type="nucleotide sequence ID" value="NZ_JACHMB010000001.1"/>
</dbReference>
<evidence type="ECO:0000313" key="4">
    <source>
        <dbReference type="Proteomes" id="UP000579153"/>
    </source>
</evidence>
<keyword evidence="2" id="KW-0472">Membrane</keyword>
<evidence type="ECO:0000256" key="1">
    <source>
        <dbReference type="SAM" id="MobiDB-lite"/>
    </source>
</evidence>
<feature type="region of interest" description="Disordered" evidence="1">
    <location>
        <begin position="1"/>
        <end position="25"/>
    </location>
</feature>
<keyword evidence="2" id="KW-0812">Transmembrane</keyword>
<evidence type="ECO:0000313" key="3">
    <source>
        <dbReference type="EMBL" id="MBB5784351.1"/>
    </source>
</evidence>
<keyword evidence="4" id="KW-1185">Reference proteome</keyword>
<protein>
    <submittedName>
        <fullName evidence="3">Uncharacterized protein</fullName>
    </submittedName>
</protein>
<feature type="transmembrane region" description="Helical" evidence="2">
    <location>
        <begin position="164"/>
        <end position="185"/>
    </location>
</feature>
<feature type="compositionally biased region" description="Basic and acidic residues" evidence="1">
    <location>
        <begin position="1"/>
        <end position="14"/>
    </location>
</feature>
<feature type="transmembrane region" description="Helical" evidence="2">
    <location>
        <begin position="98"/>
        <end position="119"/>
    </location>
</feature>
<dbReference type="Proteomes" id="UP000579153">
    <property type="component" value="Unassembled WGS sequence"/>
</dbReference>
<accession>A0A7W9GIK2</accession>
<name>A0A7W9GIK2_9ACTN</name>
<gene>
    <name evidence="3" type="ORF">HD596_011107</name>
</gene>
<evidence type="ECO:0000256" key="2">
    <source>
        <dbReference type="SAM" id="Phobius"/>
    </source>
</evidence>
<feature type="transmembrane region" description="Helical" evidence="2">
    <location>
        <begin position="39"/>
        <end position="56"/>
    </location>
</feature>
<organism evidence="3 4">
    <name type="scientific">Nonomuraea jabiensis</name>
    <dbReference type="NCBI Taxonomy" id="882448"/>
    <lineage>
        <taxon>Bacteria</taxon>
        <taxon>Bacillati</taxon>
        <taxon>Actinomycetota</taxon>
        <taxon>Actinomycetes</taxon>
        <taxon>Streptosporangiales</taxon>
        <taxon>Streptosporangiaceae</taxon>
        <taxon>Nonomuraea</taxon>
    </lineage>
</organism>
<dbReference type="AlphaFoldDB" id="A0A7W9GIK2"/>
<feature type="compositionally biased region" description="Polar residues" evidence="1">
    <location>
        <begin position="15"/>
        <end position="24"/>
    </location>
</feature>
<feature type="transmembrane region" description="Helical" evidence="2">
    <location>
        <begin position="68"/>
        <end position="86"/>
    </location>
</feature>
<feature type="transmembrane region" description="Helical" evidence="2">
    <location>
        <begin position="131"/>
        <end position="152"/>
    </location>
</feature>
<dbReference type="EMBL" id="JACHMB010000001">
    <property type="protein sequence ID" value="MBB5784351.1"/>
    <property type="molecule type" value="Genomic_DNA"/>
</dbReference>
<feature type="transmembrane region" description="Helical" evidence="2">
    <location>
        <begin position="191"/>
        <end position="211"/>
    </location>
</feature>